<proteinExistence type="predicted"/>
<name>A0A0N5BG97_STREA</name>
<feature type="compositionally biased region" description="Low complexity" evidence="1">
    <location>
        <begin position="150"/>
        <end position="159"/>
    </location>
</feature>
<dbReference type="Proteomes" id="UP000046392">
    <property type="component" value="Unplaced"/>
</dbReference>
<evidence type="ECO:0000313" key="2">
    <source>
        <dbReference type="Proteomes" id="UP000046392"/>
    </source>
</evidence>
<keyword evidence="2" id="KW-1185">Reference proteome</keyword>
<feature type="region of interest" description="Disordered" evidence="1">
    <location>
        <begin position="116"/>
        <end position="166"/>
    </location>
</feature>
<protein>
    <submittedName>
        <fullName evidence="3">DUF659 domain-containing protein</fullName>
    </submittedName>
</protein>
<organism evidence="2 3">
    <name type="scientific">Strongyloides papillosus</name>
    <name type="common">Intestinal threadworm</name>
    <dbReference type="NCBI Taxonomy" id="174720"/>
    <lineage>
        <taxon>Eukaryota</taxon>
        <taxon>Metazoa</taxon>
        <taxon>Ecdysozoa</taxon>
        <taxon>Nematoda</taxon>
        <taxon>Chromadorea</taxon>
        <taxon>Rhabditida</taxon>
        <taxon>Tylenchina</taxon>
        <taxon>Panagrolaimomorpha</taxon>
        <taxon>Strongyloidoidea</taxon>
        <taxon>Strongyloididae</taxon>
        <taxon>Strongyloides</taxon>
    </lineage>
</organism>
<evidence type="ECO:0000256" key="1">
    <source>
        <dbReference type="SAM" id="MobiDB-lite"/>
    </source>
</evidence>
<evidence type="ECO:0000313" key="3">
    <source>
        <dbReference type="WBParaSite" id="SPAL_0000500600.1"/>
    </source>
</evidence>
<reference evidence="3" key="1">
    <citation type="submission" date="2017-02" db="UniProtKB">
        <authorList>
            <consortium name="WormBaseParasite"/>
        </authorList>
    </citation>
    <scope>IDENTIFICATION</scope>
</reference>
<dbReference type="AlphaFoldDB" id="A0A0N5BG97"/>
<dbReference type="WBParaSite" id="SPAL_0000500600.1">
    <property type="protein sequence ID" value="SPAL_0000500600.1"/>
    <property type="gene ID" value="SPAL_0000500600"/>
</dbReference>
<accession>A0A0N5BG97</accession>
<sequence>MRILDNKYFKIITKSPYHISRSSFTRSLEDHATKLRQYLASLIPKSWCLTLDGWSKGDLKIYAYVASFLSPTGPQQYLLDVFHVKKSRTMDIKKTIDYLVTALQSCLDDLESEILEDPKQSESSDTGSDDNDCSETDFTSNIVSQEDELSLSSSDNESGNEGGKGGYKRKKKYGFISVDKSSIESLKNNAKKMFVGEINLIKLSNFYKKAAYLDPRTTYTQLYTMETWCEIEKEISAEFVEISDAKKNDKQKNDEKTLFGPKKLNINKILKMRSF</sequence>